<dbReference type="GO" id="GO:0005198">
    <property type="term" value="F:structural molecule activity"/>
    <property type="evidence" value="ECO:0007669"/>
    <property type="project" value="UniProtKB-UniRule"/>
</dbReference>
<evidence type="ECO:0000313" key="7">
    <source>
        <dbReference type="Proteomes" id="UP000185596"/>
    </source>
</evidence>
<accession>A0A1Q8CYD4</accession>
<evidence type="ECO:0000256" key="1">
    <source>
        <dbReference type="ARBA" id="ARBA00005709"/>
    </source>
</evidence>
<protein>
    <recommendedName>
        <fullName evidence="3">Flagellin</fullName>
    </recommendedName>
</protein>
<comment type="caution">
    <text evidence="6">The sequence shown here is derived from an EMBL/GenBank/DDBJ whole genome shotgun (WGS) entry which is preliminary data.</text>
</comment>
<evidence type="ECO:0000259" key="5">
    <source>
        <dbReference type="Pfam" id="PF00700"/>
    </source>
</evidence>
<dbReference type="STRING" id="1912961.BU204_00090"/>
<keyword evidence="6" id="KW-0969">Cilium</keyword>
<keyword evidence="2 3" id="KW-0975">Bacterial flagellum</keyword>
<comment type="subcellular location">
    <subcellularLocation>
        <location evidence="3">Secreted</location>
    </subcellularLocation>
    <subcellularLocation>
        <location evidence="3">Bacterial flagellum</location>
    </subcellularLocation>
</comment>
<comment type="similarity">
    <text evidence="1 3">Belongs to the bacterial flagellin family.</text>
</comment>
<feature type="domain" description="Flagellin C-terminal" evidence="5">
    <location>
        <begin position="214"/>
        <end position="296"/>
    </location>
</feature>
<dbReference type="InterPro" id="IPR046358">
    <property type="entry name" value="Flagellin_C"/>
</dbReference>
<evidence type="ECO:0000313" key="6">
    <source>
        <dbReference type="EMBL" id="OLF19368.1"/>
    </source>
</evidence>
<dbReference type="RefSeq" id="WP_075123402.1">
    <property type="nucleotide sequence ID" value="NZ_MSIE01000001.1"/>
</dbReference>
<dbReference type="InterPro" id="IPR001029">
    <property type="entry name" value="Flagellin_N"/>
</dbReference>
<organism evidence="6 7">
    <name type="scientific">Actinophytocola xanthii</name>
    <dbReference type="NCBI Taxonomy" id="1912961"/>
    <lineage>
        <taxon>Bacteria</taxon>
        <taxon>Bacillati</taxon>
        <taxon>Actinomycetota</taxon>
        <taxon>Actinomycetes</taxon>
        <taxon>Pseudonocardiales</taxon>
        <taxon>Pseudonocardiaceae</taxon>
    </lineage>
</organism>
<dbReference type="PANTHER" id="PTHR42792:SF1">
    <property type="entry name" value="FLAGELLAR HOOK-ASSOCIATED PROTEIN 3"/>
    <property type="match status" value="1"/>
</dbReference>
<dbReference type="GO" id="GO:0009288">
    <property type="term" value="C:bacterial-type flagellum"/>
    <property type="evidence" value="ECO:0007669"/>
    <property type="project" value="UniProtKB-SubCell"/>
</dbReference>
<dbReference type="Pfam" id="PF00669">
    <property type="entry name" value="Flagellin_N"/>
    <property type="match status" value="1"/>
</dbReference>
<comment type="function">
    <text evidence="3">Flagellin is the subunit protein which polymerizes to form the filaments of bacterial flagella.</text>
</comment>
<dbReference type="EMBL" id="MSIE01000001">
    <property type="protein sequence ID" value="OLF19368.1"/>
    <property type="molecule type" value="Genomic_DNA"/>
</dbReference>
<dbReference type="SUPFAM" id="SSF64518">
    <property type="entry name" value="Phase 1 flagellin"/>
    <property type="match status" value="1"/>
</dbReference>
<evidence type="ECO:0000256" key="3">
    <source>
        <dbReference type="RuleBase" id="RU362073"/>
    </source>
</evidence>
<evidence type="ECO:0000256" key="2">
    <source>
        <dbReference type="ARBA" id="ARBA00023143"/>
    </source>
</evidence>
<name>A0A1Q8CYD4_9PSEU</name>
<keyword evidence="3" id="KW-0964">Secreted</keyword>
<gene>
    <name evidence="6" type="ORF">BU204_00090</name>
</gene>
<dbReference type="Pfam" id="PF00700">
    <property type="entry name" value="Flagellin_C"/>
    <property type="match status" value="1"/>
</dbReference>
<dbReference type="InterPro" id="IPR001492">
    <property type="entry name" value="Flagellin"/>
</dbReference>
<dbReference type="Proteomes" id="UP000185596">
    <property type="component" value="Unassembled WGS sequence"/>
</dbReference>
<proteinExistence type="inferred from homology"/>
<reference evidence="6 7" key="1">
    <citation type="submission" date="2016-12" db="EMBL/GenBank/DDBJ databases">
        <title>The draft genome sequence of Actinophytocola sp. 11-183.</title>
        <authorList>
            <person name="Wang W."/>
            <person name="Yuan L."/>
        </authorList>
    </citation>
    <scope>NUCLEOTIDE SEQUENCE [LARGE SCALE GENOMIC DNA]</scope>
    <source>
        <strain evidence="6 7">11-183</strain>
    </source>
</reference>
<dbReference type="Gene3D" id="1.20.1330.10">
    <property type="entry name" value="f41 fragment of flagellin, N-terminal domain"/>
    <property type="match status" value="1"/>
</dbReference>
<keyword evidence="6" id="KW-0966">Cell projection</keyword>
<keyword evidence="6" id="KW-0282">Flagellum</keyword>
<keyword evidence="7" id="KW-1185">Reference proteome</keyword>
<dbReference type="GO" id="GO:0005576">
    <property type="term" value="C:extracellular region"/>
    <property type="evidence" value="ECO:0007669"/>
    <property type="project" value="UniProtKB-SubCell"/>
</dbReference>
<dbReference type="AlphaFoldDB" id="A0A1Q8CYD4"/>
<feature type="domain" description="Flagellin N-terminal" evidence="4">
    <location>
        <begin position="12"/>
        <end position="138"/>
    </location>
</feature>
<evidence type="ECO:0000259" key="4">
    <source>
        <dbReference type="Pfam" id="PF00669"/>
    </source>
</evidence>
<dbReference type="PANTHER" id="PTHR42792">
    <property type="entry name" value="FLAGELLIN"/>
    <property type="match status" value="1"/>
</dbReference>
<sequence>MVSLNRVTEQSTSARVLAGLQNGQSRLERLREQVTTGKQVGKPSDSPIGTISAMEIRSDMATRGRYARSATDGVARLGTAENALTTASDLINQVRDRVLQGMSSPAAGDPAAREAIASEIAALRDTLLSVGNTTYLGRPVFGGTTSGEQAFDTTTGAYIGDSGQVQRRVADGVQVRVDVPASVFGTGSNQLFAVLDSVVAKMKTDPTTLSGDLDRLDSAQRAVSTEIAGVGTRYSQLTSASDAAEAQTVSLTSRLSDIEDVDLAKAVIDLQTQNVGYEAALAATARVVQPSLLDFLR</sequence>